<name>A0A9N9RVW7_9DIPT</name>
<feature type="region of interest" description="Disordered" evidence="5">
    <location>
        <begin position="430"/>
        <end position="455"/>
    </location>
</feature>
<feature type="region of interest" description="Disordered" evidence="5">
    <location>
        <begin position="869"/>
        <end position="893"/>
    </location>
</feature>
<dbReference type="OrthoDB" id="8197458at2759"/>
<dbReference type="FunFam" id="3.30.160.60:FF:000515">
    <property type="entry name" value="early growth response protein 4"/>
    <property type="match status" value="1"/>
</dbReference>
<dbReference type="PANTHER" id="PTHR23235:SF60">
    <property type="entry name" value="STRIPE, ISOFORM D"/>
    <property type="match status" value="1"/>
</dbReference>
<dbReference type="GO" id="GO:0000978">
    <property type="term" value="F:RNA polymerase II cis-regulatory region sequence-specific DNA binding"/>
    <property type="evidence" value="ECO:0007669"/>
    <property type="project" value="TreeGrafter"/>
</dbReference>
<evidence type="ECO:0000256" key="4">
    <source>
        <dbReference type="PROSITE-ProRule" id="PRU00042"/>
    </source>
</evidence>
<feature type="compositionally biased region" description="Polar residues" evidence="5">
    <location>
        <begin position="10"/>
        <end position="28"/>
    </location>
</feature>
<evidence type="ECO:0000313" key="7">
    <source>
        <dbReference type="EMBL" id="CAG9804508.1"/>
    </source>
</evidence>
<reference evidence="7" key="2">
    <citation type="submission" date="2022-10" db="EMBL/GenBank/DDBJ databases">
        <authorList>
            <consortium name="ENA_rothamsted_submissions"/>
            <consortium name="culmorum"/>
            <person name="King R."/>
        </authorList>
    </citation>
    <scope>NUCLEOTIDE SEQUENCE</scope>
</reference>
<feature type="compositionally biased region" description="Low complexity" evidence="5">
    <location>
        <begin position="874"/>
        <end position="889"/>
    </location>
</feature>
<dbReference type="SUPFAM" id="SSF57667">
    <property type="entry name" value="beta-beta-alpha zinc fingers"/>
    <property type="match status" value="2"/>
</dbReference>
<dbReference type="GO" id="GO:0008270">
    <property type="term" value="F:zinc ion binding"/>
    <property type="evidence" value="ECO:0007669"/>
    <property type="project" value="UniProtKB-KW"/>
</dbReference>
<evidence type="ECO:0000313" key="8">
    <source>
        <dbReference type="Proteomes" id="UP001153620"/>
    </source>
</evidence>
<dbReference type="InterPro" id="IPR013087">
    <property type="entry name" value="Znf_C2H2_type"/>
</dbReference>
<feature type="region of interest" description="Disordered" evidence="5">
    <location>
        <begin position="89"/>
        <end position="121"/>
    </location>
</feature>
<reference evidence="7" key="1">
    <citation type="submission" date="2022-01" db="EMBL/GenBank/DDBJ databases">
        <authorList>
            <person name="King R."/>
        </authorList>
    </citation>
    <scope>NUCLEOTIDE SEQUENCE</scope>
</reference>
<feature type="domain" description="C2H2-type" evidence="6">
    <location>
        <begin position="841"/>
        <end position="868"/>
    </location>
</feature>
<feature type="region of interest" description="Disordered" evidence="5">
    <location>
        <begin position="244"/>
        <end position="381"/>
    </location>
</feature>
<dbReference type="SMART" id="SM00355">
    <property type="entry name" value="ZnF_C2H2"/>
    <property type="match status" value="3"/>
</dbReference>
<dbReference type="AlphaFoldDB" id="A0A9N9RVW7"/>
<evidence type="ECO:0000256" key="3">
    <source>
        <dbReference type="ARBA" id="ARBA00022833"/>
    </source>
</evidence>
<keyword evidence="3" id="KW-0862">Zinc</keyword>
<feature type="compositionally biased region" description="Basic residues" evidence="5">
    <location>
        <begin position="442"/>
        <end position="455"/>
    </location>
</feature>
<evidence type="ECO:0000256" key="2">
    <source>
        <dbReference type="ARBA" id="ARBA00022771"/>
    </source>
</evidence>
<feature type="region of interest" description="Disordered" evidence="5">
    <location>
        <begin position="1"/>
        <end position="28"/>
    </location>
</feature>
<dbReference type="Gene3D" id="3.30.160.60">
    <property type="entry name" value="Classic Zinc Finger"/>
    <property type="match status" value="3"/>
</dbReference>
<dbReference type="Proteomes" id="UP001153620">
    <property type="component" value="Chromosome 2"/>
</dbReference>
<feature type="domain" description="C2H2-type" evidence="6">
    <location>
        <begin position="813"/>
        <end position="840"/>
    </location>
</feature>
<feature type="region of interest" description="Disordered" evidence="5">
    <location>
        <begin position="668"/>
        <end position="729"/>
    </location>
</feature>
<feature type="compositionally biased region" description="Low complexity" evidence="5">
    <location>
        <begin position="89"/>
        <end position="116"/>
    </location>
</feature>
<keyword evidence="8" id="KW-1185">Reference proteome</keyword>
<dbReference type="Pfam" id="PF00096">
    <property type="entry name" value="zf-C2H2"/>
    <property type="match status" value="2"/>
</dbReference>
<feature type="compositionally biased region" description="Low complexity" evidence="5">
    <location>
        <begin position="430"/>
        <end position="441"/>
    </location>
</feature>
<feature type="compositionally biased region" description="Low complexity" evidence="5">
    <location>
        <begin position="590"/>
        <end position="599"/>
    </location>
</feature>
<dbReference type="PROSITE" id="PS50157">
    <property type="entry name" value="ZINC_FINGER_C2H2_2"/>
    <property type="match status" value="3"/>
</dbReference>
<feature type="region of interest" description="Disordered" evidence="5">
    <location>
        <begin position="585"/>
        <end position="608"/>
    </location>
</feature>
<dbReference type="InterPro" id="IPR036236">
    <property type="entry name" value="Znf_C2H2_sf"/>
</dbReference>
<protein>
    <recommendedName>
        <fullName evidence="6">C2H2-type domain-containing protein</fullName>
    </recommendedName>
</protein>
<feature type="compositionally biased region" description="Polar residues" evidence="5">
    <location>
        <begin position="707"/>
        <end position="727"/>
    </location>
</feature>
<dbReference type="GO" id="GO:0000981">
    <property type="term" value="F:DNA-binding transcription factor activity, RNA polymerase II-specific"/>
    <property type="evidence" value="ECO:0007669"/>
    <property type="project" value="TreeGrafter"/>
</dbReference>
<feature type="compositionally biased region" description="Low complexity" evidence="5">
    <location>
        <begin position="262"/>
        <end position="334"/>
    </location>
</feature>
<keyword evidence="2 4" id="KW-0863">Zinc-finger</keyword>
<dbReference type="PANTHER" id="PTHR23235">
    <property type="entry name" value="KRUEPPEL-LIKE TRANSCRIPTION FACTOR"/>
    <property type="match status" value="1"/>
</dbReference>
<proteinExistence type="predicted"/>
<gene>
    <name evidence="7" type="ORF">CHIRRI_LOCUS7391</name>
</gene>
<keyword evidence="1" id="KW-0479">Metal-binding</keyword>
<evidence type="ECO:0000256" key="1">
    <source>
        <dbReference type="ARBA" id="ARBA00022723"/>
    </source>
</evidence>
<dbReference type="PROSITE" id="PS00028">
    <property type="entry name" value="ZINC_FINGER_C2H2_1"/>
    <property type="match status" value="3"/>
</dbReference>
<feature type="compositionally biased region" description="Low complexity" evidence="5">
    <location>
        <begin position="244"/>
        <end position="255"/>
    </location>
</feature>
<feature type="domain" description="C2H2-type" evidence="6">
    <location>
        <begin position="783"/>
        <end position="812"/>
    </location>
</feature>
<dbReference type="EMBL" id="OU895878">
    <property type="protein sequence ID" value="CAG9804508.1"/>
    <property type="molecule type" value="Genomic_DNA"/>
</dbReference>
<organism evidence="7 8">
    <name type="scientific">Chironomus riparius</name>
    <dbReference type="NCBI Taxonomy" id="315576"/>
    <lineage>
        <taxon>Eukaryota</taxon>
        <taxon>Metazoa</taxon>
        <taxon>Ecdysozoa</taxon>
        <taxon>Arthropoda</taxon>
        <taxon>Hexapoda</taxon>
        <taxon>Insecta</taxon>
        <taxon>Pterygota</taxon>
        <taxon>Neoptera</taxon>
        <taxon>Endopterygota</taxon>
        <taxon>Diptera</taxon>
        <taxon>Nematocera</taxon>
        <taxon>Chironomoidea</taxon>
        <taxon>Chironomidae</taxon>
        <taxon>Chironominae</taxon>
        <taxon>Chironomus</taxon>
    </lineage>
</organism>
<feature type="compositionally biased region" description="Low complexity" evidence="5">
    <location>
        <begin position="677"/>
        <end position="699"/>
    </location>
</feature>
<accession>A0A9N9RVW7</accession>
<evidence type="ECO:0000259" key="6">
    <source>
        <dbReference type="PROSITE" id="PS50157"/>
    </source>
</evidence>
<sequence>MLAMRRESDNNITSSNNPSHNYTASSLSGESNLTHLNYPHPIHGYSPSNYSGYQSSNRPNPALISSSSQNQLEEYVDILQVQQLLLENSTASSSSSSTVNTASYTSPASIITPSSSKNLQPRPRVNLQKAAEFAQVQGDSPNSRRVLFDYPASPYLYGNYHHPSPSEDLLLWFGSTSAGSSPAAPAPTTAMIMEGLETLVTPSHHAYLLTESAAAAHFNVLSFDTCSLFKTAATTASSFNLNNNNHTITNNNHHPSQTHLISSQNHHQQQMHQHQHQQSASQQNLQTSTVNTSSHNSSINTSSHSSTSVTQTSKTDSTVVSSTATITTTSSTSGHHSHPTLNLPESQQQTADRSQHLQTGDLNTPVTTSSDIPSFFGPSTVVEPPIITGSIESEDLSLEPQNVSSPASLCSPSKQERITPPTIIVEEETSNNSNSVNSHSYTNHHHQHNHHHHHHHQLQSIHNIHPQNHLHLHNNINNNNINHQHTITNHDHMHNNTNTQTPNPHEHHHENNKISYRGVFATAGPGASPNGSNSNMGLVGTHISSHLTIMPSQMSPPSASSLNWTLPSPDKTLFQQPMFSLFSTTQNTPQSHFGSSSQSGHHHYDDRPSHHQVELLGMNMDTSNILLKQPTNYGACVVPTSLSSIELQQQEMHQYSRSEGLGAPKYQWLDSPVEYGSPQQNQQQFIQQEQSTSSTSSNSVLIPKQEPYSTPNSCQTSDSSHMQSQSQPPYPVQLAEYNQATSKGHEILSQVYQQSPIPLKLVPVKPRKYPNRPSKTPVHERPYACPVENCDRRFSRSDELTRHIRIHTGQKPFSCRICMRSFSRSDHLTTHIRTHTGEKPFSCDTCGRKFARSDEKKRHAKVHLKQRIKKEKLNQNNNNNNNNNNNHHQTISHHHLQDISGLPLIPPSINTTTSL</sequence>
<feature type="compositionally biased region" description="Polar residues" evidence="5">
    <location>
        <begin position="343"/>
        <end position="372"/>
    </location>
</feature>
<evidence type="ECO:0000256" key="5">
    <source>
        <dbReference type="SAM" id="MobiDB-lite"/>
    </source>
</evidence>